<dbReference type="Proteomes" id="UP000037020">
    <property type="component" value="Unassembled WGS sequence"/>
</dbReference>
<gene>
    <name evidence="2" type="ORF">ADK38_14470</name>
</gene>
<sequence>MLAAWLLASATRLVPLLIRWEDGLHARPYPGAMAWPGAAYAVCALLSLVAVSTSPAPVADPGRDRPARPPETAYGTAT</sequence>
<protein>
    <recommendedName>
        <fullName evidence="4">ABC transporter</fullName>
    </recommendedName>
</protein>
<evidence type="ECO:0000256" key="1">
    <source>
        <dbReference type="SAM" id="MobiDB-lite"/>
    </source>
</evidence>
<reference evidence="2 3" key="1">
    <citation type="submission" date="2015-07" db="EMBL/GenBank/DDBJ databases">
        <authorList>
            <person name="Ju K.-S."/>
            <person name="Doroghazi J.R."/>
            <person name="Metcalf W.W."/>
        </authorList>
    </citation>
    <scope>NUCLEOTIDE SEQUENCE [LARGE SCALE GENOMIC DNA]</scope>
    <source>
        <strain evidence="2 3">NRRL B-3589</strain>
    </source>
</reference>
<name>A0ABR5J7R9_9ACTN</name>
<comment type="caution">
    <text evidence="2">The sequence shown here is derived from an EMBL/GenBank/DDBJ whole genome shotgun (WGS) entry which is preliminary data.</text>
</comment>
<keyword evidence="3" id="KW-1185">Reference proteome</keyword>
<dbReference type="EMBL" id="LGUT01001216">
    <property type="protein sequence ID" value="KOG89406.1"/>
    <property type="molecule type" value="Genomic_DNA"/>
</dbReference>
<organism evidence="2 3">
    <name type="scientific">Streptomyces varsoviensis</name>
    <dbReference type="NCBI Taxonomy" id="67373"/>
    <lineage>
        <taxon>Bacteria</taxon>
        <taxon>Bacillati</taxon>
        <taxon>Actinomycetota</taxon>
        <taxon>Actinomycetes</taxon>
        <taxon>Kitasatosporales</taxon>
        <taxon>Streptomycetaceae</taxon>
        <taxon>Streptomyces</taxon>
    </lineage>
</organism>
<evidence type="ECO:0000313" key="2">
    <source>
        <dbReference type="EMBL" id="KOG89406.1"/>
    </source>
</evidence>
<feature type="region of interest" description="Disordered" evidence="1">
    <location>
        <begin position="54"/>
        <end position="78"/>
    </location>
</feature>
<evidence type="ECO:0000313" key="3">
    <source>
        <dbReference type="Proteomes" id="UP000037020"/>
    </source>
</evidence>
<proteinExistence type="predicted"/>
<evidence type="ECO:0008006" key="4">
    <source>
        <dbReference type="Google" id="ProtNLM"/>
    </source>
</evidence>
<accession>A0ABR5J7R9</accession>